<keyword evidence="3" id="KW-0813">Transport</keyword>
<comment type="caution">
    <text evidence="7">The sequence shown here is derived from an EMBL/GenBank/DDBJ whole genome shotgun (WGS) entry which is preliminary data.</text>
</comment>
<dbReference type="Gene3D" id="3.90.76.10">
    <property type="entry name" value="Dipeptide-binding Protein, Domain 1"/>
    <property type="match status" value="1"/>
</dbReference>
<feature type="chain" id="PRO_5045398894" evidence="5">
    <location>
        <begin position="20"/>
        <end position="529"/>
    </location>
</feature>
<dbReference type="InterPro" id="IPR000914">
    <property type="entry name" value="SBP_5_dom"/>
</dbReference>
<proteinExistence type="inferred from homology"/>
<dbReference type="Proteomes" id="UP001501337">
    <property type="component" value="Unassembled WGS sequence"/>
</dbReference>
<evidence type="ECO:0000313" key="8">
    <source>
        <dbReference type="Proteomes" id="UP001501337"/>
    </source>
</evidence>
<dbReference type="SUPFAM" id="SSF53850">
    <property type="entry name" value="Periplasmic binding protein-like II"/>
    <property type="match status" value="1"/>
</dbReference>
<sequence length="529" mass="58847">MIRLLALALLCLQTFTVIAGGRVTLALSTEPPSLNSMAAQDEYASFLLRHLKEGLTTYGVDGELAPGVAERWELEPTRAVFHLRRDARWHDGQIVTAHDFVYAWRRIVDPAVPSPYAYLLYPILNAEAIVNGEQAAETLGVRALDDFTIEVILERPCAYFLALTAYMTYLPVREDYVKRFGDAYAADADKQAYNGPFTLASWVHGARLQLLRNPAYWNKEAVELDAIDIDHITSDPLAVMNLFADGGIALANIGVDNLDLAPLKQFKVGSLFFLRFNFAPGRMTSDPDLRKAISLVYSPRTLVDKIIAIPGFETAGSIFPEFVSSLGIRIQERYPQPPVSMDIEKARAHLARFMQRHGLEEPPAIHLLTSDSPGAAKQAEFLQNRLQLALGLDVRIDKQIFKQRIAREAQGLFDITMAGWGPDYDDAMTFADLFASWNPNNRGGFSSAEYDALVAKAQTTLDPDERAALFNDMQILLREETALLPLYENALVYLQDPALTGVVRLRFGGDPLLTYARKLSVAEQARALP</sequence>
<name>A0ABP7P1G2_9GAMM</name>
<dbReference type="PANTHER" id="PTHR30290">
    <property type="entry name" value="PERIPLASMIC BINDING COMPONENT OF ABC TRANSPORTER"/>
    <property type="match status" value="1"/>
</dbReference>
<evidence type="ECO:0000259" key="6">
    <source>
        <dbReference type="Pfam" id="PF00496"/>
    </source>
</evidence>
<dbReference type="EMBL" id="BAABBO010000007">
    <property type="protein sequence ID" value="GAA3957526.1"/>
    <property type="molecule type" value="Genomic_DNA"/>
</dbReference>
<evidence type="ECO:0000256" key="5">
    <source>
        <dbReference type="SAM" id="SignalP"/>
    </source>
</evidence>
<protein>
    <submittedName>
        <fullName evidence="7">Peptide ABC transporter substrate-binding protein</fullName>
    </submittedName>
</protein>
<dbReference type="PIRSF" id="PIRSF002741">
    <property type="entry name" value="MppA"/>
    <property type="match status" value="1"/>
</dbReference>
<accession>A0ABP7P1G2</accession>
<dbReference type="PANTHER" id="PTHR30290:SF10">
    <property type="entry name" value="PERIPLASMIC OLIGOPEPTIDE-BINDING PROTEIN-RELATED"/>
    <property type="match status" value="1"/>
</dbReference>
<dbReference type="Gene3D" id="3.10.105.10">
    <property type="entry name" value="Dipeptide-binding Protein, Domain 3"/>
    <property type="match status" value="1"/>
</dbReference>
<dbReference type="InterPro" id="IPR030678">
    <property type="entry name" value="Peptide/Ni-bd"/>
</dbReference>
<organism evidence="7 8">
    <name type="scientific">Allohahella marinimesophila</name>
    <dbReference type="NCBI Taxonomy" id="1054972"/>
    <lineage>
        <taxon>Bacteria</taxon>
        <taxon>Pseudomonadati</taxon>
        <taxon>Pseudomonadota</taxon>
        <taxon>Gammaproteobacteria</taxon>
        <taxon>Oceanospirillales</taxon>
        <taxon>Hahellaceae</taxon>
        <taxon>Allohahella</taxon>
    </lineage>
</organism>
<reference evidence="8" key="1">
    <citation type="journal article" date="2019" name="Int. J. Syst. Evol. Microbiol.">
        <title>The Global Catalogue of Microorganisms (GCM) 10K type strain sequencing project: providing services to taxonomists for standard genome sequencing and annotation.</title>
        <authorList>
            <consortium name="The Broad Institute Genomics Platform"/>
            <consortium name="The Broad Institute Genome Sequencing Center for Infectious Disease"/>
            <person name="Wu L."/>
            <person name="Ma J."/>
        </authorList>
    </citation>
    <scope>NUCLEOTIDE SEQUENCE [LARGE SCALE GENOMIC DNA]</scope>
    <source>
        <strain evidence="8">JCM 17555</strain>
    </source>
</reference>
<dbReference type="InterPro" id="IPR039424">
    <property type="entry name" value="SBP_5"/>
</dbReference>
<comment type="subcellular location">
    <subcellularLocation>
        <location evidence="1">Cell envelope</location>
    </subcellularLocation>
</comment>
<keyword evidence="4 5" id="KW-0732">Signal</keyword>
<evidence type="ECO:0000313" key="7">
    <source>
        <dbReference type="EMBL" id="GAA3957526.1"/>
    </source>
</evidence>
<dbReference type="CDD" id="cd08504">
    <property type="entry name" value="PBP2_OppA"/>
    <property type="match status" value="1"/>
</dbReference>
<evidence type="ECO:0000256" key="2">
    <source>
        <dbReference type="ARBA" id="ARBA00005695"/>
    </source>
</evidence>
<comment type="similarity">
    <text evidence="2">Belongs to the bacterial solute-binding protein 5 family.</text>
</comment>
<gene>
    <name evidence="7" type="ORF">GCM10022278_15060</name>
</gene>
<keyword evidence="8" id="KW-1185">Reference proteome</keyword>
<evidence type="ECO:0000256" key="4">
    <source>
        <dbReference type="ARBA" id="ARBA00022729"/>
    </source>
</evidence>
<feature type="domain" description="Solute-binding protein family 5" evidence="6">
    <location>
        <begin position="63"/>
        <end position="440"/>
    </location>
</feature>
<evidence type="ECO:0000256" key="1">
    <source>
        <dbReference type="ARBA" id="ARBA00004196"/>
    </source>
</evidence>
<dbReference type="RefSeq" id="WP_344804909.1">
    <property type="nucleotide sequence ID" value="NZ_BAABBO010000007.1"/>
</dbReference>
<dbReference type="Pfam" id="PF00496">
    <property type="entry name" value="SBP_bac_5"/>
    <property type="match status" value="1"/>
</dbReference>
<dbReference type="Gene3D" id="3.40.190.10">
    <property type="entry name" value="Periplasmic binding protein-like II"/>
    <property type="match status" value="1"/>
</dbReference>
<evidence type="ECO:0000256" key="3">
    <source>
        <dbReference type="ARBA" id="ARBA00022448"/>
    </source>
</evidence>
<feature type="signal peptide" evidence="5">
    <location>
        <begin position="1"/>
        <end position="19"/>
    </location>
</feature>